<comment type="caution">
    <text evidence="1">The sequence shown here is derived from an EMBL/GenBank/DDBJ whole genome shotgun (WGS) entry which is preliminary data.</text>
</comment>
<proteinExistence type="predicted"/>
<sequence>MAKGKNLDIHFPPPYYKVWGKHASLFKAEASVCIRQRAPLQINSWKDMCEDDYEGMWKYMKSQLDLSDDVKDHAMKQLQSQYKNRYYNVRKAYRVQKVRLDDVSPEDWDWLIHHKWSNGTRSLKNQVNRSKQEIKSITGTKSIVQTAFDMKEDPKSDKWPDAVNVWKANMRADGTWCIPNGEQIMWG</sequence>
<name>A0AAN9IIE6_CROPI</name>
<keyword evidence="2" id="KW-1185">Reference proteome</keyword>
<protein>
    <submittedName>
        <fullName evidence="1">Uncharacterized protein</fullName>
    </submittedName>
</protein>
<dbReference type="PANTHER" id="PTHR33499">
    <property type="entry name" value="OS12G0282400 PROTEIN-RELATED"/>
    <property type="match status" value="1"/>
</dbReference>
<organism evidence="1 2">
    <name type="scientific">Crotalaria pallida</name>
    <name type="common">Smooth rattlebox</name>
    <name type="synonym">Crotalaria striata</name>
    <dbReference type="NCBI Taxonomy" id="3830"/>
    <lineage>
        <taxon>Eukaryota</taxon>
        <taxon>Viridiplantae</taxon>
        <taxon>Streptophyta</taxon>
        <taxon>Embryophyta</taxon>
        <taxon>Tracheophyta</taxon>
        <taxon>Spermatophyta</taxon>
        <taxon>Magnoliopsida</taxon>
        <taxon>eudicotyledons</taxon>
        <taxon>Gunneridae</taxon>
        <taxon>Pentapetalae</taxon>
        <taxon>rosids</taxon>
        <taxon>fabids</taxon>
        <taxon>Fabales</taxon>
        <taxon>Fabaceae</taxon>
        <taxon>Papilionoideae</taxon>
        <taxon>50 kb inversion clade</taxon>
        <taxon>genistoids sensu lato</taxon>
        <taxon>core genistoids</taxon>
        <taxon>Crotalarieae</taxon>
        <taxon>Crotalaria</taxon>
    </lineage>
</organism>
<dbReference type="PANTHER" id="PTHR33499:SF43">
    <property type="entry name" value="TRANSPOSASE, PTTA_EN_SPM, PLANT"/>
    <property type="match status" value="1"/>
</dbReference>
<reference evidence="1 2" key="1">
    <citation type="submission" date="2024-01" db="EMBL/GenBank/DDBJ databases">
        <title>The genomes of 5 underutilized Papilionoideae crops provide insights into root nodulation and disease resistanc.</title>
        <authorList>
            <person name="Yuan L."/>
        </authorList>
    </citation>
    <scope>NUCLEOTIDE SEQUENCE [LARGE SCALE GENOMIC DNA]</scope>
    <source>
        <strain evidence="1">ZHUSHIDOU_FW_LH</strain>
        <tissue evidence="1">Leaf</tissue>
    </source>
</reference>
<evidence type="ECO:0000313" key="2">
    <source>
        <dbReference type="Proteomes" id="UP001372338"/>
    </source>
</evidence>
<dbReference type="EMBL" id="JAYWIO010000002">
    <property type="protein sequence ID" value="KAK7282023.1"/>
    <property type="molecule type" value="Genomic_DNA"/>
</dbReference>
<dbReference type="AlphaFoldDB" id="A0AAN9IIE6"/>
<dbReference type="Proteomes" id="UP001372338">
    <property type="component" value="Unassembled WGS sequence"/>
</dbReference>
<accession>A0AAN9IIE6</accession>
<gene>
    <name evidence="1" type="ORF">RIF29_10493</name>
</gene>
<evidence type="ECO:0000313" key="1">
    <source>
        <dbReference type="EMBL" id="KAK7282023.1"/>
    </source>
</evidence>